<accession>A0A0K2UIE3</accession>
<dbReference type="AlphaFoldDB" id="A0A0K2UIE3"/>
<proteinExistence type="predicted"/>
<dbReference type="EMBL" id="HACA01020100">
    <property type="protein sequence ID" value="CDW37461.1"/>
    <property type="molecule type" value="Transcribed_RNA"/>
</dbReference>
<evidence type="ECO:0000313" key="1">
    <source>
        <dbReference type="EMBL" id="CDW37461.1"/>
    </source>
</evidence>
<name>A0A0K2UIE3_LEPSM</name>
<reference evidence="1" key="1">
    <citation type="submission" date="2014-05" db="EMBL/GenBank/DDBJ databases">
        <authorList>
            <person name="Chronopoulou M."/>
        </authorList>
    </citation>
    <scope>NUCLEOTIDE SEQUENCE</scope>
    <source>
        <tissue evidence="1">Whole organism</tissue>
    </source>
</reference>
<protein>
    <submittedName>
        <fullName evidence="1">Uncharacterized protein</fullName>
    </submittedName>
</protein>
<feature type="non-terminal residue" evidence="1">
    <location>
        <position position="1"/>
    </location>
</feature>
<organism evidence="1">
    <name type="scientific">Lepeophtheirus salmonis</name>
    <name type="common">Salmon louse</name>
    <name type="synonym">Caligus salmonis</name>
    <dbReference type="NCBI Taxonomy" id="72036"/>
    <lineage>
        <taxon>Eukaryota</taxon>
        <taxon>Metazoa</taxon>
        <taxon>Ecdysozoa</taxon>
        <taxon>Arthropoda</taxon>
        <taxon>Crustacea</taxon>
        <taxon>Multicrustacea</taxon>
        <taxon>Hexanauplia</taxon>
        <taxon>Copepoda</taxon>
        <taxon>Siphonostomatoida</taxon>
        <taxon>Caligidae</taxon>
        <taxon>Lepeophtheirus</taxon>
    </lineage>
</organism>
<sequence>FIVTLELFPRTRLLNNEQKRRKSTRNNRFSFSNRYAYFFLYTHPHFVYKSYWC</sequence>